<dbReference type="Proteomes" id="UP000187185">
    <property type="component" value="Chromosome"/>
</dbReference>
<sequence>MSTTTTSALTLDDVRGRAVLTIDETAALLGISRPSAYKQARTGESFPVKRIGRRLVVSVPALIAWLGEG</sequence>
<accession>A0A1P8U9K0</accession>
<feature type="domain" description="Helix-turn-helix" evidence="1">
    <location>
        <begin position="19"/>
        <end position="66"/>
    </location>
</feature>
<keyword evidence="3" id="KW-1185">Reference proteome</keyword>
<dbReference type="EMBL" id="CP018762">
    <property type="protein sequence ID" value="APZ34780.1"/>
    <property type="molecule type" value="Genomic_DNA"/>
</dbReference>
<dbReference type="InterPro" id="IPR041657">
    <property type="entry name" value="HTH_17"/>
</dbReference>
<dbReference type="KEGG" id="maur:BOH66_11390"/>
<dbReference type="STRING" id="36805.BOH66_11390"/>
<evidence type="ECO:0000313" key="2">
    <source>
        <dbReference type="EMBL" id="APZ34780.1"/>
    </source>
</evidence>
<dbReference type="Pfam" id="PF12728">
    <property type="entry name" value="HTH_17"/>
    <property type="match status" value="1"/>
</dbReference>
<dbReference type="RefSeq" id="WP_076691136.1">
    <property type="nucleotide sequence ID" value="NZ_CP018762.1"/>
</dbReference>
<name>A0A1P8U9K0_9MICO</name>
<dbReference type="OrthoDB" id="3989267at2"/>
<reference evidence="2 3" key="1">
    <citation type="submission" date="2016-12" db="EMBL/GenBank/DDBJ databases">
        <title>Complete genome sequence of Microbacterium aurum KACC 15219.</title>
        <authorList>
            <person name="Jung Y."/>
            <person name="Shin J.-H."/>
            <person name="Lee Y.-J."/>
            <person name="Yi H."/>
            <person name="Bahn Y.-S."/>
            <person name="Kim J.F."/>
            <person name="Lee D.-W."/>
        </authorList>
    </citation>
    <scope>NUCLEOTIDE SEQUENCE [LARGE SCALE GENOMIC DNA]</scope>
    <source>
        <strain evidence="2 3">KACC 15219</strain>
    </source>
</reference>
<proteinExistence type="predicted"/>
<evidence type="ECO:0000313" key="3">
    <source>
        <dbReference type="Proteomes" id="UP000187185"/>
    </source>
</evidence>
<gene>
    <name evidence="2" type="ORF">BOH66_11390</name>
</gene>
<protein>
    <recommendedName>
        <fullName evidence="1">Helix-turn-helix domain-containing protein</fullName>
    </recommendedName>
</protein>
<dbReference type="AlphaFoldDB" id="A0A1P8U9K0"/>
<organism evidence="2 3">
    <name type="scientific">Microbacterium aurum</name>
    <dbReference type="NCBI Taxonomy" id="36805"/>
    <lineage>
        <taxon>Bacteria</taxon>
        <taxon>Bacillati</taxon>
        <taxon>Actinomycetota</taxon>
        <taxon>Actinomycetes</taxon>
        <taxon>Micrococcales</taxon>
        <taxon>Microbacteriaceae</taxon>
        <taxon>Microbacterium</taxon>
    </lineage>
</organism>
<evidence type="ECO:0000259" key="1">
    <source>
        <dbReference type="Pfam" id="PF12728"/>
    </source>
</evidence>